<feature type="compositionally biased region" description="Polar residues" evidence="5">
    <location>
        <begin position="172"/>
        <end position="182"/>
    </location>
</feature>
<dbReference type="InterPro" id="IPR043504">
    <property type="entry name" value="Peptidase_S1_PA_chymotrypsin"/>
</dbReference>
<evidence type="ECO:0000256" key="3">
    <source>
        <dbReference type="ARBA" id="ARBA00022801"/>
    </source>
</evidence>
<keyword evidence="6" id="KW-1133">Transmembrane helix</keyword>
<feature type="transmembrane region" description="Helical" evidence="6">
    <location>
        <begin position="43"/>
        <end position="64"/>
    </location>
</feature>
<evidence type="ECO:0000256" key="1">
    <source>
        <dbReference type="ARBA" id="ARBA00010541"/>
    </source>
</evidence>
<gene>
    <name evidence="7" type="ORF">J40TS1_48070</name>
</gene>
<feature type="region of interest" description="Disordered" evidence="5">
    <location>
        <begin position="141"/>
        <end position="182"/>
    </location>
</feature>
<dbReference type="SUPFAM" id="SSF50494">
    <property type="entry name" value="Trypsin-like serine proteases"/>
    <property type="match status" value="1"/>
</dbReference>
<evidence type="ECO:0000313" key="8">
    <source>
        <dbReference type="Proteomes" id="UP000683139"/>
    </source>
</evidence>
<comment type="caution">
    <text evidence="7">The sequence shown here is derived from an EMBL/GenBank/DDBJ whole genome shotgun (WGS) entry which is preliminary data.</text>
</comment>
<dbReference type="AlphaFoldDB" id="A0A919YTF8"/>
<keyword evidence="3" id="KW-0378">Hydrolase</keyword>
<evidence type="ECO:0000313" key="7">
    <source>
        <dbReference type="EMBL" id="GIP19165.1"/>
    </source>
</evidence>
<evidence type="ECO:0000256" key="6">
    <source>
        <dbReference type="SAM" id="Phobius"/>
    </source>
</evidence>
<keyword evidence="6" id="KW-0812">Transmembrane</keyword>
<keyword evidence="8" id="KW-1185">Reference proteome</keyword>
<dbReference type="InterPro" id="IPR009003">
    <property type="entry name" value="Peptidase_S1_PA"/>
</dbReference>
<dbReference type="GO" id="GO:0006508">
    <property type="term" value="P:proteolysis"/>
    <property type="evidence" value="ECO:0007669"/>
    <property type="project" value="UniProtKB-KW"/>
</dbReference>
<dbReference type="PRINTS" id="PR00834">
    <property type="entry name" value="PROTEASES2C"/>
</dbReference>
<name>A0A919YTF8_9BACL</name>
<dbReference type="RefSeq" id="WP_246563904.1">
    <property type="nucleotide sequence ID" value="NZ_BOSE01000013.1"/>
</dbReference>
<dbReference type="PANTHER" id="PTHR43343">
    <property type="entry name" value="PEPTIDASE S12"/>
    <property type="match status" value="1"/>
</dbReference>
<organism evidence="7 8">
    <name type="scientific">Paenibacillus montaniterrae</name>
    <dbReference type="NCBI Taxonomy" id="429341"/>
    <lineage>
        <taxon>Bacteria</taxon>
        <taxon>Bacillati</taxon>
        <taxon>Bacillota</taxon>
        <taxon>Bacilli</taxon>
        <taxon>Bacillales</taxon>
        <taxon>Paenibacillaceae</taxon>
        <taxon>Paenibacillus</taxon>
    </lineage>
</organism>
<keyword evidence="4" id="KW-0720">Serine protease</keyword>
<dbReference type="EMBL" id="BOSE01000013">
    <property type="protein sequence ID" value="GIP19165.1"/>
    <property type="molecule type" value="Genomic_DNA"/>
</dbReference>
<dbReference type="Proteomes" id="UP000683139">
    <property type="component" value="Unassembled WGS sequence"/>
</dbReference>
<proteinExistence type="inferred from homology"/>
<keyword evidence="6" id="KW-0472">Membrane</keyword>
<dbReference type="PANTHER" id="PTHR43343:SF3">
    <property type="entry name" value="PROTEASE DO-LIKE 8, CHLOROPLASTIC"/>
    <property type="match status" value="1"/>
</dbReference>
<dbReference type="GO" id="GO:0004252">
    <property type="term" value="F:serine-type endopeptidase activity"/>
    <property type="evidence" value="ECO:0007669"/>
    <property type="project" value="InterPro"/>
</dbReference>
<evidence type="ECO:0008006" key="9">
    <source>
        <dbReference type="Google" id="ProtNLM"/>
    </source>
</evidence>
<sequence>MSNYTEMNNNMMPQQPEGEEKFEAYYRELEKLPPLKEKKKRSFMPFMSAFLAGAIVIGGLSFAADRLNLFTGGGTSQIGSNSSGSSYVGAGLTTVSQSTAALSPSDVYTSASPAVVKIENYTEPQMSSMFDDPGMWQFFGMSPQAGGGQGRGGQYYEQGNGYGDGGVDSGSEADQSQSDDANLQLSGTGTGFIIDKSGYIVTNEHVVSGAKKIKVSVEGLDEPLTATVVSSSAELDIALLKVEVPSGAELTALSFADSDQLVIGDWVMAIGNPYGYDYTLTLGVVSAKERPITIQNESGQEQVYEHMLQTDASINPGNSGGPLLNEAGQVIGMNTAVSAEAQGIGFAIPSNIIVQYLNSVTSALGSISNT</sequence>
<keyword evidence="2" id="KW-0645">Protease</keyword>
<evidence type="ECO:0000256" key="2">
    <source>
        <dbReference type="ARBA" id="ARBA00022670"/>
    </source>
</evidence>
<protein>
    <recommendedName>
        <fullName evidence="9">Peptidase S1</fullName>
    </recommendedName>
</protein>
<comment type="similarity">
    <text evidence="1">Belongs to the peptidase S1C family.</text>
</comment>
<dbReference type="InterPro" id="IPR001940">
    <property type="entry name" value="Peptidase_S1C"/>
</dbReference>
<dbReference type="Pfam" id="PF13365">
    <property type="entry name" value="Trypsin_2"/>
    <property type="match status" value="1"/>
</dbReference>
<dbReference type="Gene3D" id="2.40.10.10">
    <property type="entry name" value="Trypsin-like serine proteases"/>
    <property type="match status" value="2"/>
</dbReference>
<reference evidence="7" key="1">
    <citation type="submission" date="2021-03" db="EMBL/GenBank/DDBJ databases">
        <title>Antimicrobial resistance genes in bacteria isolated from Japanese honey, and their potential for conferring macrolide and lincosamide resistance in the American foulbrood pathogen Paenibacillus larvae.</title>
        <authorList>
            <person name="Okamoto M."/>
            <person name="Kumagai M."/>
            <person name="Kanamori H."/>
            <person name="Takamatsu D."/>
        </authorList>
    </citation>
    <scope>NUCLEOTIDE SEQUENCE</scope>
    <source>
        <strain evidence="7">J40TS1</strain>
    </source>
</reference>
<dbReference type="InterPro" id="IPR051201">
    <property type="entry name" value="Chloro_Bact_Ser_Proteases"/>
</dbReference>
<accession>A0A919YTF8</accession>
<evidence type="ECO:0000256" key="4">
    <source>
        <dbReference type="ARBA" id="ARBA00022825"/>
    </source>
</evidence>
<evidence type="ECO:0000256" key="5">
    <source>
        <dbReference type="SAM" id="MobiDB-lite"/>
    </source>
</evidence>